<feature type="transmembrane region" description="Helical" evidence="9">
    <location>
        <begin position="342"/>
        <end position="360"/>
    </location>
</feature>
<dbReference type="InterPro" id="IPR025749">
    <property type="entry name" value="Sphingomyelin_synth-like_dom"/>
</dbReference>
<evidence type="ECO:0000256" key="2">
    <source>
        <dbReference type="ARBA" id="ARBA00005441"/>
    </source>
</evidence>
<feature type="transmembrane region" description="Helical" evidence="9">
    <location>
        <begin position="66"/>
        <end position="86"/>
    </location>
</feature>
<dbReference type="EMBL" id="JBBNAE010000007">
    <property type="protein sequence ID" value="KAK9110510.1"/>
    <property type="molecule type" value="Genomic_DNA"/>
</dbReference>
<evidence type="ECO:0000256" key="7">
    <source>
        <dbReference type="ARBA" id="ARBA00023098"/>
    </source>
</evidence>
<feature type="domain" description="Sphingomyelin synthase-like" evidence="10">
    <location>
        <begin position="273"/>
        <end position="353"/>
    </location>
</feature>
<comment type="similarity">
    <text evidence="2">Belongs to the sphingomyelin synthase family.</text>
</comment>
<evidence type="ECO:0000256" key="5">
    <source>
        <dbReference type="ARBA" id="ARBA00022919"/>
    </source>
</evidence>
<protein>
    <recommendedName>
        <fullName evidence="10">Sphingomyelin synthase-like domain-containing protein</fullName>
    </recommendedName>
</protein>
<evidence type="ECO:0000256" key="9">
    <source>
        <dbReference type="SAM" id="Phobius"/>
    </source>
</evidence>
<dbReference type="Pfam" id="PF14360">
    <property type="entry name" value="PAP2_C"/>
    <property type="match status" value="1"/>
</dbReference>
<dbReference type="PANTHER" id="PTHR21290">
    <property type="entry name" value="SPHINGOMYELIN SYNTHETASE"/>
    <property type="match status" value="1"/>
</dbReference>
<evidence type="ECO:0000256" key="6">
    <source>
        <dbReference type="ARBA" id="ARBA00022989"/>
    </source>
</evidence>
<dbReference type="GO" id="GO:0000139">
    <property type="term" value="C:Golgi membrane"/>
    <property type="evidence" value="ECO:0007669"/>
    <property type="project" value="TreeGrafter"/>
</dbReference>
<feature type="transmembrane region" description="Helical" evidence="9">
    <location>
        <begin position="35"/>
        <end position="54"/>
    </location>
</feature>
<evidence type="ECO:0000259" key="10">
    <source>
        <dbReference type="Pfam" id="PF14360"/>
    </source>
</evidence>
<keyword evidence="12" id="KW-1185">Reference proteome</keyword>
<keyword evidence="8 9" id="KW-0472">Membrane</keyword>
<name>A0AAP0I8C1_9MAGN</name>
<comment type="caution">
    <text evidence="11">The sequence shown here is derived from an EMBL/GenBank/DDBJ whole genome shotgun (WGS) entry which is preliminary data.</text>
</comment>
<evidence type="ECO:0000256" key="1">
    <source>
        <dbReference type="ARBA" id="ARBA00004141"/>
    </source>
</evidence>
<feature type="transmembrane region" description="Helical" evidence="9">
    <location>
        <begin position="413"/>
        <end position="434"/>
    </location>
</feature>
<comment type="subcellular location">
    <subcellularLocation>
        <location evidence="1">Membrane</location>
        <topology evidence="1">Multi-pass membrane protein</topology>
    </subcellularLocation>
</comment>
<reference evidence="11 12" key="1">
    <citation type="submission" date="2024-01" db="EMBL/GenBank/DDBJ databases">
        <title>Genome assemblies of Stephania.</title>
        <authorList>
            <person name="Yang L."/>
        </authorList>
    </citation>
    <scope>NUCLEOTIDE SEQUENCE [LARGE SCALE GENOMIC DNA]</scope>
    <source>
        <strain evidence="11">QJT</strain>
        <tissue evidence="11">Leaf</tissue>
    </source>
</reference>
<dbReference type="Proteomes" id="UP001417504">
    <property type="component" value="Unassembled WGS sequence"/>
</dbReference>
<keyword evidence="7" id="KW-0443">Lipid metabolism</keyword>
<evidence type="ECO:0000256" key="8">
    <source>
        <dbReference type="ARBA" id="ARBA00023136"/>
    </source>
</evidence>
<dbReference type="GO" id="GO:0046513">
    <property type="term" value="P:ceramide biosynthetic process"/>
    <property type="evidence" value="ECO:0007669"/>
    <property type="project" value="TreeGrafter"/>
</dbReference>
<dbReference type="AlphaFoldDB" id="A0AAP0I8C1"/>
<keyword evidence="3" id="KW-0808">Transferase</keyword>
<gene>
    <name evidence="11" type="ORF">Sjap_018570</name>
</gene>
<keyword evidence="6 9" id="KW-1133">Transmembrane helix</keyword>
<accession>A0AAP0I8C1</accession>
<dbReference type="GO" id="GO:0033188">
    <property type="term" value="F:sphingomyelin synthase activity"/>
    <property type="evidence" value="ECO:0007669"/>
    <property type="project" value="TreeGrafter"/>
</dbReference>
<dbReference type="GO" id="GO:0005886">
    <property type="term" value="C:plasma membrane"/>
    <property type="evidence" value="ECO:0007669"/>
    <property type="project" value="TreeGrafter"/>
</dbReference>
<dbReference type="GO" id="GO:0047493">
    <property type="term" value="F:ceramide cholinephosphotransferase activity"/>
    <property type="evidence" value="ECO:0007669"/>
    <property type="project" value="TreeGrafter"/>
</dbReference>
<dbReference type="GO" id="GO:0005789">
    <property type="term" value="C:endoplasmic reticulum membrane"/>
    <property type="evidence" value="ECO:0007669"/>
    <property type="project" value="TreeGrafter"/>
</dbReference>
<sequence>MTLPWTTANGGLGMAAISYVAIDYLRHVSPTWHEWLQPALWAVLAVAAVVRVPFYKHWSSEFRSALPFIASMLFMLSAFLFEVLSVRSVTAVLGLEWHRNTPPLPDAGQWLLLALNEKLPPLVVDILRAGIIGLHHYLMLFMMLAFSVLFNSIKAPGLGIASRYMFTMAIGRLLRAITFVSTILPSARPWCASARFRVPSHPHPWVQKYYMPYASDARAIRLLIDRDIAYAEPAAYPHEYRPDWGSASFLINFLRPVDSDGLWYNLLKRASGGCNDLIYSGHMLVAVLTAMAWTTDIVSFLCNYFCQEAYGGWTSTLIWLLVAHSAQREVRERHHYSVDCVVAIYVGILLWKMTGFLWTSKDTSANSRLMKLEKIQGQLMQAAKDSDIDAVRELLQQVELGSQSRRGPSQRTMSVFACVTIVFSLIAVLLAFTLTNDG</sequence>
<organism evidence="11 12">
    <name type="scientific">Stephania japonica</name>
    <dbReference type="NCBI Taxonomy" id="461633"/>
    <lineage>
        <taxon>Eukaryota</taxon>
        <taxon>Viridiplantae</taxon>
        <taxon>Streptophyta</taxon>
        <taxon>Embryophyta</taxon>
        <taxon>Tracheophyta</taxon>
        <taxon>Spermatophyta</taxon>
        <taxon>Magnoliopsida</taxon>
        <taxon>Ranunculales</taxon>
        <taxon>Menispermaceae</taxon>
        <taxon>Menispermoideae</taxon>
        <taxon>Cissampelideae</taxon>
        <taxon>Stephania</taxon>
    </lineage>
</organism>
<keyword evidence="4 9" id="KW-0812">Transmembrane</keyword>
<evidence type="ECO:0000256" key="3">
    <source>
        <dbReference type="ARBA" id="ARBA00022679"/>
    </source>
</evidence>
<feature type="transmembrane region" description="Helical" evidence="9">
    <location>
        <begin position="126"/>
        <end position="152"/>
    </location>
</feature>
<keyword evidence="5" id="KW-0746">Sphingolipid metabolism</keyword>
<evidence type="ECO:0000313" key="12">
    <source>
        <dbReference type="Proteomes" id="UP001417504"/>
    </source>
</evidence>
<evidence type="ECO:0000313" key="11">
    <source>
        <dbReference type="EMBL" id="KAK9110510.1"/>
    </source>
</evidence>
<evidence type="ECO:0000256" key="4">
    <source>
        <dbReference type="ARBA" id="ARBA00022692"/>
    </source>
</evidence>
<dbReference type="PANTHER" id="PTHR21290:SF25">
    <property type="entry name" value="SPHINGOMYELIN SYNTHASE-RELATED PROTEIN 1"/>
    <property type="match status" value="1"/>
</dbReference>
<dbReference type="InterPro" id="IPR045221">
    <property type="entry name" value="Sphingomyelin_synth-like"/>
</dbReference>
<proteinExistence type="inferred from homology"/>